<name>K8WZ39_9GAMM</name>
<evidence type="ECO:0000313" key="4">
    <source>
        <dbReference type="EMBL" id="EKT61470.1"/>
    </source>
</evidence>
<dbReference type="eggNOG" id="COG1780">
    <property type="taxonomic scope" value="Bacteria"/>
</dbReference>
<dbReference type="PIRSF" id="PIRSF005087">
    <property type="entry name" value="NrdI"/>
    <property type="match status" value="1"/>
</dbReference>
<comment type="function">
    <text evidence="1 3">Probably involved in ribonucleotide reductase function.</text>
</comment>
<dbReference type="PATRIC" id="fig|1141662.3.peg.2172"/>
<evidence type="ECO:0000256" key="3">
    <source>
        <dbReference type="HAMAP-Rule" id="MF_00128"/>
    </source>
</evidence>
<evidence type="ECO:0000256" key="2">
    <source>
        <dbReference type="ARBA" id="ARBA00009942"/>
    </source>
</evidence>
<dbReference type="InterPro" id="IPR004465">
    <property type="entry name" value="RNR_NrdI"/>
</dbReference>
<keyword evidence="5" id="KW-1185">Reference proteome</keyword>
<dbReference type="InterPro" id="IPR029039">
    <property type="entry name" value="Flavoprotein-like_sf"/>
</dbReference>
<dbReference type="HAMAP" id="MF_00128">
    <property type="entry name" value="NrdI"/>
    <property type="match status" value="1"/>
</dbReference>
<dbReference type="PANTHER" id="PTHR37297">
    <property type="entry name" value="PROTEIN NRDI"/>
    <property type="match status" value="1"/>
</dbReference>
<dbReference type="GO" id="GO:0010181">
    <property type="term" value="F:FMN binding"/>
    <property type="evidence" value="ECO:0007669"/>
    <property type="project" value="InterPro"/>
</dbReference>
<organism evidence="4 5">
    <name type="scientific">Providencia burhodogranariea DSM 19968</name>
    <dbReference type="NCBI Taxonomy" id="1141662"/>
    <lineage>
        <taxon>Bacteria</taxon>
        <taxon>Pseudomonadati</taxon>
        <taxon>Pseudomonadota</taxon>
        <taxon>Gammaproteobacteria</taxon>
        <taxon>Enterobacterales</taxon>
        <taxon>Morganellaceae</taxon>
        <taxon>Providencia</taxon>
    </lineage>
</organism>
<dbReference type="RefSeq" id="WP_008912147.1">
    <property type="nucleotide sequence ID" value="NZ_KB233222.1"/>
</dbReference>
<dbReference type="NCBIfam" id="TIGR00333">
    <property type="entry name" value="nrdI"/>
    <property type="match status" value="1"/>
</dbReference>
<dbReference type="InterPro" id="IPR020852">
    <property type="entry name" value="RNR_Ib_NrdI_bac"/>
</dbReference>
<dbReference type="OrthoDB" id="350535at2"/>
<sequence length="137" mass="15143">MQTESLIYFSSRSGNCHRFVEKVGLPATRLPIGDEQSNIIATAPFVLLLPTYGGGGTLGAVPKEVIRFLNIESNRLLIRGVIAAGNTNFGEAYAIAGDIIASKCQVPYLYRFELLGTERDVQRVRDGLNTFWQKKHN</sequence>
<dbReference type="EMBL" id="AKKL01000028">
    <property type="protein sequence ID" value="EKT61470.1"/>
    <property type="molecule type" value="Genomic_DNA"/>
</dbReference>
<dbReference type="PANTHER" id="PTHR37297:SF1">
    <property type="entry name" value="PROTEIN NRDI"/>
    <property type="match status" value="1"/>
</dbReference>
<evidence type="ECO:0000313" key="5">
    <source>
        <dbReference type="Proteomes" id="UP000009336"/>
    </source>
</evidence>
<proteinExistence type="inferred from homology"/>
<comment type="similarity">
    <text evidence="2 3">Belongs to the NrdI family.</text>
</comment>
<protein>
    <recommendedName>
        <fullName evidence="3">Protein NrdI</fullName>
    </recommendedName>
</protein>
<dbReference type="Pfam" id="PF07972">
    <property type="entry name" value="Flavodoxin_NdrI"/>
    <property type="match status" value="1"/>
</dbReference>
<comment type="caution">
    <text evidence="4">The sequence shown here is derived from an EMBL/GenBank/DDBJ whole genome shotgun (WGS) entry which is preliminary data.</text>
</comment>
<dbReference type="STRING" id="1141662.OOA_10701"/>
<dbReference type="AlphaFoldDB" id="K8WZ39"/>
<dbReference type="Gene3D" id="3.40.50.360">
    <property type="match status" value="1"/>
</dbReference>
<evidence type="ECO:0000256" key="1">
    <source>
        <dbReference type="ARBA" id="ARBA00003999"/>
    </source>
</evidence>
<dbReference type="Proteomes" id="UP000009336">
    <property type="component" value="Unassembled WGS sequence"/>
</dbReference>
<accession>K8WZ39</accession>
<dbReference type="SUPFAM" id="SSF52218">
    <property type="entry name" value="Flavoproteins"/>
    <property type="match status" value="1"/>
</dbReference>
<gene>
    <name evidence="3" type="primary">nrdI</name>
    <name evidence="4" type="ORF">OOA_10701</name>
</gene>
<reference evidence="4 5" key="1">
    <citation type="journal article" date="2012" name="BMC Genomics">
        <title>Comparative genomics of bacteria in the genus Providencia isolated from wild Drosophila melanogaster.</title>
        <authorList>
            <person name="Galac M.R."/>
            <person name="Lazzaro B.P."/>
        </authorList>
    </citation>
    <scope>NUCLEOTIDE SEQUENCE [LARGE SCALE GENOMIC DNA]</scope>
    <source>
        <strain evidence="4 5">DSM 19968</strain>
    </source>
</reference>
<dbReference type="HOGENOM" id="CLU_114845_0_0_6"/>